<dbReference type="Gene3D" id="1.20.5.3310">
    <property type="match status" value="1"/>
</dbReference>
<feature type="region of interest" description="Disordered" evidence="8">
    <location>
        <begin position="100"/>
        <end position="149"/>
    </location>
</feature>
<keyword evidence="6" id="KW-0811">Translocation</keyword>
<evidence type="ECO:0000256" key="6">
    <source>
        <dbReference type="ARBA" id="ARBA00023010"/>
    </source>
</evidence>
<dbReference type="AlphaFoldDB" id="A0A1L7CL66"/>
<keyword evidence="5" id="KW-1133">Transmembrane helix</keyword>
<dbReference type="EMBL" id="BJNB01000001">
    <property type="protein sequence ID" value="GEB96663.1"/>
    <property type="molecule type" value="Genomic_DNA"/>
</dbReference>
<evidence type="ECO:0000313" key="9">
    <source>
        <dbReference type="EMBL" id="APT86582.1"/>
    </source>
</evidence>
<keyword evidence="11" id="KW-1185">Reference proteome</keyword>
<comment type="subcellular location">
    <subcellularLocation>
        <location evidence="1">Membrane</location>
        <topology evidence="1">Single-pass membrane protein</topology>
    </subcellularLocation>
</comment>
<keyword evidence="7" id="KW-0472">Membrane</keyword>
<keyword evidence="2" id="KW-0813">Transport</keyword>
<evidence type="ECO:0000256" key="4">
    <source>
        <dbReference type="ARBA" id="ARBA00022927"/>
    </source>
</evidence>
<dbReference type="GO" id="GO:0016020">
    <property type="term" value="C:membrane"/>
    <property type="evidence" value="ECO:0007669"/>
    <property type="project" value="UniProtKB-ARBA"/>
</dbReference>
<accession>A0A1L7CL66</accession>
<dbReference type="PRINTS" id="PR01506">
    <property type="entry name" value="TATBPROTEIN"/>
</dbReference>
<dbReference type="Pfam" id="PF02416">
    <property type="entry name" value="TatA_B_E"/>
    <property type="match status" value="1"/>
</dbReference>
<dbReference type="GeneID" id="82880047"/>
<evidence type="ECO:0000313" key="10">
    <source>
        <dbReference type="EMBL" id="GEB96663.1"/>
    </source>
</evidence>
<keyword evidence="4" id="KW-0653">Protein transport</keyword>
<name>A0A1L7CL66_CORFL</name>
<sequence length="149" mass="16007">MFSSIGWTEIAVIILLAIVVIGPERLPGVIADVRAAIYAARKAINNAKAELNGEMGELSSELQAFSGPISQAAEWSRLGPRGAITKALFDGDDSVWDDFNPKKLQEDLGKKPQISESPVSNKPKEEEKKPDTQSGDYSSGGGFSWADIT</sequence>
<evidence type="ECO:0000256" key="1">
    <source>
        <dbReference type="ARBA" id="ARBA00004167"/>
    </source>
</evidence>
<keyword evidence="3" id="KW-0812">Transmembrane</keyword>
<evidence type="ECO:0000256" key="5">
    <source>
        <dbReference type="ARBA" id="ARBA00022989"/>
    </source>
</evidence>
<evidence type="ECO:0000256" key="8">
    <source>
        <dbReference type="SAM" id="MobiDB-lite"/>
    </source>
</evidence>
<organism evidence="9 11">
    <name type="scientific">Corynebacterium flavescens</name>
    <dbReference type="NCBI Taxonomy" id="28028"/>
    <lineage>
        <taxon>Bacteria</taxon>
        <taxon>Bacillati</taxon>
        <taxon>Actinomycetota</taxon>
        <taxon>Actinomycetes</taxon>
        <taxon>Mycobacteriales</taxon>
        <taxon>Corynebacteriaceae</taxon>
        <taxon>Corynebacterium</taxon>
    </lineage>
</organism>
<dbReference type="InterPro" id="IPR003369">
    <property type="entry name" value="TatA/B/E"/>
</dbReference>
<dbReference type="EMBL" id="CP009246">
    <property type="protein sequence ID" value="APT86582.1"/>
    <property type="molecule type" value="Genomic_DNA"/>
</dbReference>
<reference evidence="9 11" key="1">
    <citation type="submission" date="2014-08" db="EMBL/GenBank/DDBJ databases">
        <title>Complete genome sequence of Corynebacterium flavescens OJ8(T)(=DSM 20296(T)), isolated from cheese.</title>
        <authorList>
            <person name="Ruckert C."/>
            <person name="Albersmeier A."/>
            <person name="Winkler A."/>
            <person name="Kalinowski J."/>
        </authorList>
    </citation>
    <scope>NUCLEOTIDE SEQUENCE [LARGE SCALE GENOMIC DNA]</scope>
    <source>
        <strain evidence="9 11">OJ8</strain>
    </source>
</reference>
<dbReference type="STRING" id="28028.CFLV_04880"/>
<proteinExistence type="predicted"/>
<dbReference type="Proteomes" id="UP000315353">
    <property type="component" value="Unassembled WGS sequence"/>
</dbReference>
<evidence type="ECO:0000256" key="2">
    <source>
        <dbReference type="ARBA" id="ARBA00022448"/>
    </source>
</evidence>
<dbReference type="OrthoDB" id="3267321at2"/>
<dbReference type="Proteomes" id="UP000185479">
    <property type="component" value="Chromosome"/>
</dbReference>
<reference evidence="10 12" key="2">
    <citation type="submission" date="2019-06" db="EMBL/GenBank/DDBJ databases">
        <title>Whole genome shotgun sequence of Corynebacterium flavescens NBRC 14136.</title>
        <authorList>
            <person name="Hosoyama A."/>
            <person name="Uohara A."/>
            <person name="Ohji S."/>
            <person name="Ichikawa N."/>
        </authorList>
    </citation>
    <scope>NUCLEOTIDE SEQUENCE [LARGE SCALE GENOMIC DNA]</scope>
    <source>
        <strain evidence="10 12">NBRC 14136</strain>
    </source>
</reference>
<dbReference type="RefSeq" id="WP_075729573.1">
    <property type="nucleotide sequence ID" value="NZ_BJNB01000001.1"/>
</dbReference>
<evidence type="ECO:0000313" key="11">
    <source>
        <dbReference type="Proteomes" id="UP000185479"/>
    </source>
</evidence>
<gene>
    <name evidence="10" type="primary">tatB</name>
    <name evidence="10" type="ORF">CFL01nite_01580</name>
    <name evidence="9" type="ORF">CFLV_04880</name>
</gene>
<evidence type="ECO:0000256" key="7">
    <source>
        <dbReference type="ARBA" id="ARBA00023136"/>
    </source>
</evidence>
<dbReference type="GO" id="GO:0015031">
    <property type="term" value="P:protein transport"/>
    <property type="evidence" value="ECO:0007669"/>
    <property type="project" value="UniProtKB-KW"/>
</dbReference>
<evidence type="ECO:0000313" key="12">
    <source>
        <dbReference type="Proteomes" id="UP000315353"/>
    </source>
</evidence>
<evidence type="ECO:0000256" key="3">
    <source>
        <dbReference type="ARBA" id="ARBA00022692"/>
    </source>
</evidence>
<feature type="compositionally biased region" description="Basic and acidic residues" evidence="8">
    <location>
        <begin position="100"/>
        <end position="110"/>
    </location>
</feature>
<dbReference type="KEGG" id="cfc:CFLV_04880"/>
<protein>
    <submittedName>
        <fullName evidence="10">Sec-independent protein translocase protein TatB</fullName>
    </submittedName>
</protein>
<feature type="compositionally biased region" description="Basic and acidic residues" evidence="8">
    <location>
        <begin position="122"/>
        <end position="131"/>
    </location>
</feature>